<protein>
    <recommendedName>
        <fullName evidence="14">Fringe-like glycosyltransferase domain-containing protein</fullName>
    </recommendedName>
</protein>
<gene>
    <name evidence="15" type="ORF">PMEA_00026246</name>
</gene>
<accession>A0AAU9VYN7</accession>
<evidence type="ECO:0000313" key="15">
    <source>
        <dbReference type="EMBL" id="CAH3039628.1"/>
    </source>
</evidence>
<dbReference type="GO" id="GO:0005739">
    <property type="term" value="C:mitochondrion"/>
    <property type="evidence" value="ECO:0007669"/>
    <property type="project" value="UniProtKB-SubCell"/>
</dbReference>
<comment type="subcellular location">
    <subcellularLocation>
        <location evidence="2">Membrane</location>
        <topology evidence="2">Single-pass type II membrane protein</topology>
    </subcellularLocation>
    <subcellularLocation>
        <location evidence="1">Mitochondrion</location>
    </subcellularLocation>
</comment>
<proteinExistence type="inferred from homology"/>
<evidence type="ECO:0000256" key="4">
    <source>
        <dbReference type="ARBA" id="ARBA00022676"/>
    </source>
</evidence>
<keyword evidence="11 13" id="KW-0472">Membrane</keyword>
<dbReference type="Proteomes" id="UP001159428">
    <property type="component" value="Unassembled WGS sequence"/>
</dbReference>
<dbReference type="InterPro" id="IPR011419">
    <property type="entry name" value="ATP12_ATP_synth-F1-assembly"/>
</dbReference>
<dbReference type="GO" id="GO:0016757">
    <property type="term" value="F:glycosyltransferase activity"/>
    <property type="evidence" value="ECO:0007669"/>
    <property type="project" value="UniProtKB-KW"/>
</dbReference>
<evidence type="ECO:0000313" key="16">
    <source>
        <dbReference type="Proteomes" id="UP001159428"/>
    </source>
</evidence>
<keyword evidence="9 13" id="KW-1133">Transmembrane helix</keyword>
<dbReference type="AlphaFoldDB" id="A0AAU9VYN7"/>
<evidence type="ECO:0000256" key="6">
    <source>
        <dbReference type="ARBA" id="ARBA00022692"/>
    </source>
</evidence>
<dbReference type="GO" id="GO:0016020">
    <property type="term" value="C:membrane"/>
    <property type="evidence" value="ECO:0007669"/>
    <property type="project" value="UniProtKB-SubCell"/>
</dbReference>
<dbReference type="Gene3D" id="3.90.550.50">
    <property type="match status" value="1"/>
</dbReference>
<sequence length="717" mass="82631">MFPPRRRCRKLLVWIALAVVAQIMFTLFLHGEFNFAPIERTRTTKRITRKQSRLRLQSQGGDRLEEDHKFIARSKLEHARGKDEGTEYVESLVVNEIKSTDFPRMSGRNLKNPLRVNRRNQAINLSTAISGLQVVKEREIFVDQSARKKTYFDHDLRAEDPRRLHNLTELEDVFISIKTTGDYHEARVTLLIDTWFQNAKKQVHFFTDREDNELNERLGGHLIKTACETGHQRTKLCCKMQAELDFFVKNFNTKWFCHFDDDNYVNVHTLVKTLKKFNPLENVYLGRPSLTKAMEAWDRLDGYNRKKFWFATGGAGFCLSHALVARMSPHISDGKFADSCERVKVPDDCTIGFISESLLNVSLTRLNLFHSHLEHLPSIQQNEIKEQISFSHGYIGGRYNRVNIDGPFDTEQDPTRFKSIHCLLYPETGWCPKPEDVNDQKNLEEVPEPSEKHDCVPSDKVLLFPTRPSKPPDFTERKRFYNKAGIEEAEGGYQITVDNKKVKTPAGNLLVVPSKPLAMAVSVEWNSQVDTIKPANMHLTSLSNTVIDNPRTRNHDQQISHILEFLSSDSICFFADEPEELVDLQRKEWIPIMEWFNNKYSVPVEPSHGLLAATIPDDAEERLKAHLTPLDSWSLTGLEFAVETLKSFILTMALVENHLTVEKAVHLSRLELEFQISRWGSVEWAHDLELMETRSRVAAAVLFYSLNNRRRTLPSSS</sequence>
<dbReference type="GO" id="GO:0033615">
    <property type="term" value="P:mitochondrial proton-transporting ATP synthase complex assembly"/>
    <property type="evidence" value="ECO:0007669"/>
    <property type="project" value="TreeGrafter"/>
</dbReference>
<evidence type="ECO:0000256" key="3">
    <source>
        <dbReference type="ARBA" id="ARBA00008231"/>
    </source>
</evidence>
<evidence type="ECO:0000256" key="2">
    <source>
        <dbReference type="ARBA" id="ARBA00004606"/>
    </source>
</evidence>
<comment type="caution">
    <text evidence="15">The sequence shown here is derived from an EMBL/GenBank/DDBJ whole genome shotgun (WGS) entry which is preliminary data.</text>
</comment>
<keyword evidence="7" id="KW-0809">Transit peptide</keyword>
<dbReference type="Gene3D" id="1.10.3580.10">
    <property type="entry name" value="ATP12 ATPase"/>
    <property type="match status" value="1"/>
</dbReference>
<keyword evidence="6 13" id="KW-0812">Transmembrane</keyword>
<evidence type="ECO:0000256" key="10">
    <source>
        <dbReference type="ARBA" id="ARBA00023128"/>
    </source>
</evidence>
<feature type="domain" description="Fringe-like glycosyltransferase" evidence="14">
    <location>
        <begin position="168"/>
        <end position="416"/>
    </location>
</feature>
<dbReference type="EMBL" id="CALNXJ010000005">
    <property type="protein sequence ID" value="CAH3039628.1"/>
    <property type="molecule type" value="Genomic_DNA"/>
</dbReference>
<evidence type="ECO:0000256" key="7">
    <source>
        <dbReference type="ARBA" id="ARBA00022946"/>
    </source>
</evidence>
<organism evidence="15 16">
    <name type="scientific">Pocillopora meandrina</name>
    <dbReference type="NCBI Taxonomy" id="46732"/>
    <lineage>
        <taxon>Eukaryota</taxon>
        <taxon>Metazoa</taxon>
        <taxon>Cnidaria</taxon>
        <taxon>Anthozoa</taxon>
        <taxon>Hexacorallia</taxon>
        <taxon>Scleractinia</taxon>
        <taxon>Astrocoeniina</taxon>
        <taxon>Pocilloporidae</taxon>
        <taxon>Pocillopora</taxon>
    </lineage>
</organism>
<dbReference type="PANTHER" id="PTHR21013:SF10">
    <property type="entry name" value="ATP SYNTHASE MITOCHONDRIAL F1 COMPLEX ASSEMBLY FACTOR 2"/>
    <property type="match status" value="1"/>
</dbReference>
<evidence type="ECO:0000256" key="13">
    <source>
        <dbReference type="SAM" id="Phobius"/>
    </source>
</evidence>
<evidence type="ECO:0000256" key="9">
    <source>
        <dbReference type="ARBA" id="ARBA00022989"/>
    </source>
</evidence>
<feature type="transmembrane region" description="Helical" evidence="13">
    <location>
        <begin position="12"/>
        <end position="31"/>
    </location>
</feature>
<keyword evidence="12" id="KW-0143">Chaperone</keyword>
<name>A0AAU9VYN7_9CNID</name>
<dbReference type="InterPro" id="IPR042272">
    <property type="entry name" value="ATP12_ATP_synth-F1-assembly_N"/>
</dbReference>
<keyword evidence="5" id="KW-0808">Transferase</keyword>
<dbReference type="Pfam" id="PF07542">
    <property type="entry name" value="ATP12"/>
    <property type="match status" value="1"/>
</dbReference>
<keyword evidence="16" id="KW-1185">Reference proteome</keyword>
<evidence type="ECO:0000256" key="5">
    <source>
        <dbReference type="ARBA" id="ARBA00022679"/>
    </source>
</evidence>
<reference evidence="15 16" key="1">
    <citation type="submission" date="2022-05" db="EMBL/GenBank/DDBJ databases">
        <authorList>
            <consortium name="Genoscope - CEA"/>
            <person name="William W."/>
        </authorList>
    </citation>
    <scope>NUCLEOTIDE SEQUENCE [LARGE SCALE GENOMIC DNA]</scope>
</reference>
<evidence type="ECO:0000256" key="12">
    <source>
        <dbReference type="ARBA" id="ARBA00023186"/>
    </source>
</evidence>
<dbReference type="Pfam" id="PF02434">
    <property type="entry name" value="Fringe"/>
    <property type="match status" value="1"/>
</dbReference>
<evidence type="ECO:0000256" key="11">
    <source>
        <dbReference type="ARBA" id="ARBA00023136"/>
    </source>
</evidence>
<keyword evidence="10" id="KW-0496">Mitochondrion</keyword>
<dbReference type="PANTHER" id="PTHR21013">
    <property type="entry name" value="ATP SYNTHASE MITOCHONDRIAL F1 COMPLEX ASSEMBLY FACTOR 2/ATP12 PROTEIN, MITOCHONDRIAL PRECURSOR"/>
    <property type="match status" value="1"/>
</dbReference>
<comment type="similarity">
    <text evidence="3">Belongs to the ATP12 family.</text>
</comment>
<keyword evidence="4" id="KW-0328">Glycosyltransferase</keyword>
<dbReference type="SUPFAM" id="SSF160909">
    <property type="entry name" value="ATP12-like"/>
    <property type="match status" value="1"/>
</dbReference>
<evidence type="ECO:0000259" key="14">
    <source>
        <dbReference type="Pfam" id="PF02434"/>
    </source>
</evidence>
<evidence type="ECO:0000256" key="8">
    <source>
        <dbReference type="ARBA" id="ARBA00022968"/>
    </source>
</evidence>
<dbReference type="InterPro" id="IPR023335">
    <property type="entry name" value="ATP12_ortho_dom_sf"/>
</dbReference>
<evidence type="ECO:0000256" key="1">
    <source>
        <dbReference type="ARBA" id="ARBA00004173"/>
    </source>
</evidence>
<dbReference type="InterPro" id="IPR003378">
    <property type="entry name" value="Fringe-like_glycosylTrfase"/>
</dbReference>
<dbReference type="Gene3D" id="3.30.2180.10">
    <property type="entry name" value="ATP12-like"/>
    <property type="match status" value="1"/>
</dbReference>
<keyword evidence="8" id="KW-0735">Signal-anchor</keyword>